<dbReference type="PANTHER" id="PTHR11910">
    <property type="entry name" value="ATP SYNTHASE DELTA CHAIN"/>
    <property type="match status" value="1"/>
</dbReference>
<evidence type="ECO:0000313" key="8">
    <source>
        <dbReference type="EMBL" id="OAE34060.1"/>
    </source>
</evidence>
<dbReference type="Gene3D" id="1.10.520.20">
    <property type="entry name" value="N-terminal domain of the delta subunit of the F1F0-ATP synthase"/>
    <property type="match status" value="1"/>
</dbReference>
<sequence>MLRKQLASLVSMGAISPSATGAAAPAVSAQQILGRRGFAAGASKAQPKQDDVQVPLPMYGVTGKYASALYVTAVRGNVLEPVEQELKSVVGAADHDSVFGQFMKDPSVPKDVRMKAIQDLFGKQSSYLDITKNFLAVLAENGRLREIQKISNAYSELVLAHRGEVKATITAALELTPEELEGIKGALKGHLKPGQVLKVEQKVDRSIIGGIVVDILDKHIDLSIDTQIKQMEKVLAENLLTQSDHMSQIIHGMGEPSSRLPVTRMVTNFGSAHSDEARSFPTNYLGRAKEALGIEAMRVCSWPSSR</sequence>
<keyword evidence="5" id="KW-0406">Ion transport</keyword>
<evidence type="ECO:0000256" key="1">
    <source>
        <dbReference type="ARBA" id="ARBA00004370"/>
    </source>
</evidence>
<keyword evidence="3" id="KW-0813">Transport</keyword>
<evidence type="ECO:0000256" key="5">
    <source>
        <dbReference type="ARBA" id="ARBA00023065"/>
    </source>
</evidence>
<keyword evidence="7" id="KW-0066">ATP synthesis</keyword>
<evidence type="ECO:0000256" key="4">
    <source>
        <dbReference type="ARBA" id="ARBA00022781"/>
    </source>
</evidence>
<comment type="caution">
    <text evidence="8">The sequence shown here is derived from an EMBL/GenBank/DDBJ whole genome shotgun (WGS) entry which is preliminary data.</text>
</comment>
<reference evidence="8" key="1">
    <citation type="submission" date="2016-03" db="EMBL/GenBank/DDBJ databases">
        <title>Mechanisms controlling the formation of the plant cell surface in tip-growing cells are functionally conserved among land plants.</title>
        <authorList>
            <person name="Honkanen S."/>
            <person name="Jones V.A."/>
            <person name="Morieri G."/>
            <person name="Champion C."/>
            <person name="Hetherington A.J."/>
            <person name="Kelly S."/>
            <person name="Saint-Marcoux D."/>
            <person name="Proust H."/>
            <person name="Prescott H."/>
            <person name="Dolan L."/>
        </authorList>
    </citation>
    <scope>NUCLEOTIDE SEQUENCE [LARGE SCALE GENOMIC DNA]</scope>
    <source>
        <tissue evidence="8">Whole gametophyte</tissue>
    </source>
</reference>
<comment type="subcellular location">
    <subcellularLocation>
        <location evidence="1">Membrane</location>
    </subcellularLocation>
</comment>
<dbReference type="InterPro" id="IPR000711">
    <property type="entry name" value="ATPase_OSCP/dsu"/>
</dbReference>
<keyword evidence="6" id="KW-0472">Membrane</keyword>
<comment type="similarity">
    <text evidence="2">Belongs to the ATPase delta chain family.</text>
</comment>
<dbReference type="HAMAP" id="MF_01416">
    <property type="entry name" value="ATP_synth_delta_bact"/>
    <property type="match status" value="1"/>
</dbReference>
<dbReference type="InterPro" id="IPR026015">
    <property type="entry name" value="ATP_synth_OSCP/delta_N_sf"/>
</dbReference>
<dbReference type="GO" id="GO:0016020">
    <property type="term" value="C:membrane"/>
    <property type="evidence" value="ECO:0007669"/>
    <property type="project" value="UniProtKB-SubCell"/>
</dbReference>
<keyword evidence="4" id="KW-0375">Hydrogen ion transport</keyword>
<dbReference type="PRINTS" id="PR00125">
    <property type="entry name" value="ATPASEDELTA"/>
</dbReference>
<evidence type="ECO:0000256" key="7">
    <source>
        <dbReference type="ARBA" id="ARBA00023310"/>
    </source>
</evidence>
<keyword evidence="9" id="KW-1185">Reference proteome</keyword>
<dbReference type="Proteomes" id="UP000077202">
    <property type="component" value="Unassembled WGS sequence"/>
</dbReference>
<protein>
    <submittedName>
        <fullName evidence="8">Uncharacterized protein</fullName>
    </submittedName>
</protein>
<name>A0A176WLM3_MARPO</name>
<evidence type="ECO:0000313" key="9">
    <source>
        <dbReference type="Proteomes" id="UP000077202"/>
    </source>
</evidence>
<dbReference type="Pfam" id="PF00213">
    <property type="entry name" value="OSCP"/>
    <property type="match status" value="1"/>
</dbReference>
<evidence type="ECO:0000256" key="2">
    <source>
        <dbReference type="ARBA" id="ARBA00007046"/>
    </source>
</evidence>
<evidence type="ECO:0000256" key="6">
    <source>
        <dbReference type="ARBA" id="ARBA00023136"/>
    </source>
</evidence>
<dbReference type="AlphaFoldDB" id="A0A176WLM3"/>
<dbReference type="SUPFAM" id="SSF47928">
    <property type="entry name" value="N-terminal domain of the delta subunit of the F1F0-ATP synthase"/>
    <property type="match status" value="1"/>
</dbReference>
<evidence type="ECO:0000256" key="3">
    <source>
        <dbReference type="ARBA" id="ARBA00022448"/>
    </source>
</evidence>
<organism evidence="8 9">
    <name type="scientific">Marchantia polymorpha subsp. ruderalis</name>
    <dbReference type="NCBI Taxonomy" id="1480154"/>
    <lineage>
        <taxon>Eukaryota</taxon>
        <taxon>Viridiplantae</taxon>
        <taxon>Streptophyta</taxon>
        <taxon>Embryophyta</taxon>
        <taxon>Marchantiophyta</taxon>
        <taxon>Marchantiopsida</taxon>
        <taxon>Marchantiidae</taxon>
        <taxon>Marchantiales</taxon>
        <taxon>Marchantiaceae</taxon>
        <taxon>Marchantia</taxon>
    </lineage>
</organism>
<proteinExistence type="inferred from homology"/>
<dbReference type="GO" id="GO:0046933">
    <property type="term" value="F:proton-transporting ATP synthase activity, rotational mechanism"/>
    <property type="evidence" value="ECO:0007669"/>
    <property type="project" value="InterPro"/>
</dbReference>
<gene>
    <name evidence="8" type="ORF">AXG93_4280s1090</name>
</gene>
<dbReference type="EMBL" id="LVLJ01000456">
    <property type="protein sequence ID" value="OAE34060.1"/>
    <property type="molecule type" value="Genomic_DNA"/>
</dbReference>
<accession>A0A176WLM3</accession>
<dbReference type="NCBIfam" id="TIGR01145">
    <property type="entry name" value="ATP_synt_delta"/>
    <property type="match status" value="1"/>
</dbReference>